<dbReference type="GO" id="GO:0005506">
    <property type="term" value="F:iron ion binding"/>
    <property type="evidence" value="ECO:0007669"/>
    <property type="project" value="InterPro"/>
</dbReference>
<keyword evidence="4" id="KW-1185">Reference proteome</keyword>
<dbReference type="InterPro" id="IPR036396">
    <property type="entry name" value="Cyt_P450_sf"/>
</dbReference>
<evidence type="ECO:0000259" key="2">
    <source>
        <dbReference type="Pfam" id="PF13966"/>
    </source>
</evidence>
<dbReference type="InterPro" id="IPR026960">
    <property type="entry name" value="RVT-Znf"/>
</dbReference>
<organism evidence="3 4">
    <name type="scientific">Hibiscus syriacus</name>
    <name type="common">Rose of Sharon</name>
    <dbReference type="NCBI Taxonomy" id="106335"/>
    <lineage>
        <taxon>Eukaryota</taxon>
        <taxon>Viridiplantae</taxon>
        <taxon>Streptophyta</taxon>
        <taxon>Embryophyta</taxon>
        <taxon>Tracheophyta</taxon>
        <taxon>Spermatophyta</taxon>
        <taxon>Magnoliopsida</taxon>
        <taxon>eudicotyledons</taxon>
        <taxon>Gunneridae</taxon>
        <taxon>Pentapetalae</taxon>
        <taxon>rosids</taxon>
        <taxon>malvids</taxon>
        <taxon>Malvales</taxon>
        <taxon>Malvaceae</taxon>
        <taxon>Malvoideae</taxon>
        <taxon>Hibiscus</taxon>
    </lineage>
</organism>
<reference evidence="3" key="1">
    <citation type="submission" date="2019-09" db="EMBL/GenBank/DDBJ databases">
        <title>Draft genome information of white flower Hibiscus syriacus.</title>
        <authorList>
            <person name="Kim Y.-M."/>
        </authorList>
    </citation>
    <scope>NUCLEOTIDE SEQUENCE [LARGE SCALE GENOMIC DNA]</scope>
    <source>
        <strain evidence="3">YM2019G1</strain>
    </source>
</reference>
<dbReference type="InterPro" id="IPR036691">
    <property type="entry name" value="Endo/exonu/phosph_ase_sf"/>
</dbReference>
<dbReference type="AlphaFoldDB" id="A0A6A3AVV5"/>
<sequence length="1012" mass="114356">MTQPSPPKAKPNMETWFIIVITISLLLRALFNLRSSTSKTKSQTLPLGPPNIPIISTILWLRRNLFKLEQIFRNLHTKISLMVTLNILSRLSIYVSDCSLIHQALVQSGVYSPTARSSYPGDDQELDFFPPSVVEGSCVVKLPRFVFEEGILEWRFSLVGQFVGPAPNFAALQKVIGLMGKRFTVKCDWEAPSYGLITASRERLEYARVCVEISASRFGHYKKFFPQIRRVEQSQCSFRFRGLNSGKEHYDVACAIMGNRTIVVDMLDGAGAGNDLATLGVKQSNIVQAINPPQKRGRGRPAKDGKTKQKDVVLGVSKVVQEMKLEKKEQVDKFTKNEEIGEESSNAVNSGTITDMSDFQRCLEELGIWIIGFTGPLFTWSNKQHGTYLARKLDRVLINSSWIEVFPSSVVEFQAPGDSNHWPTLVWLHKVALIAKSKPFKFFNFWLCILASCPLLKIRGSPQLVAIQLSFIEDEIKVERKLQALEQAEILFYKQKAKANWINEGGQVSTSSGTSSVTPCLVVLMRPLSKKSLILRLKRLYGGQGNNKFPGPDGFNSCFFKSVWPVVGKDFMTAIIYFFENSFMLHSFNATVVVLVLKVPNPSMGPRGVRQGDPLSPYLFVMVMNVLSSLLNVAASKDVFKFYPKYYVIGVQVVLDVFYSISGLKLNASSKCEIFSAGVSAQQCVAIREFTRFKLGSLPVRYLGVPLVPRKLSVKDCCNLIDKIKRFEFPTKGDHVNRKKICLSKSEGGLGIQDIGGWNMACMVYLIMKLLSNEGSLWVAWLQTYVIRNEDFLQLNIPSNARWSFKRLLKIRPMVSHLFDGPTYDLNVRHTWEVMHLKVPKVSWRHLVWFSRRIPKHSVILWMAMLDRLLTQVRLLNMGLSIVDVNCLLCGLVPESREHIFFGCSFAKGLWTVVLALCGLYRMVSSWDGEVAWATHCFKGKSLIVKVLKFEWAGHVYCIWREMNIRLSMGRAKSVDAILQDIKDAVRIRMLGKPINRVDSRNTALCSSWGLP</sequence>
<evidence type="ECO:0000313" key="3">
    <source>
        <dbReference type="EMBL" id="KAE8707928.1"/>
    </source>
</evidence>
<dbReference type="Pfam" id="PF13966">
    <property type="entry name" value="zf-RVT"/>
    <property type="match status" value="1"/>
</dbReference>
<dbReference type="PANTHER" id="PTHR33116">
    <property type="entry name" value="REVERSE TRANSCRIPTASE ZINC-BINDING DOMAIN-CONTAINING PROTEIN-RELATED-RELATED"/>
    <property type="match status" value="1"/>
</dbReference>
<dbReference type="GO" id="GO:0004497">
    <property type="term" value="F:monooxygenase activity"/>
    <property type="evidence" value="ECO:0007669"/>
    <property type="project" value="InterPro"/>
</dbReference>
<feature type="transmembrane region" description="Helical" evidence="1">
    <location>
        <begin position="15"/>
        <end position="33"/>
    </location>
</feature>
<evidence type="ECO:0000313" key="4">
    <source>
        <dbReference type="Proteomes" id="UP000436088"/>
    </source>
</evidence>
<feature type="domain" description="Reverse transcriptase zinc-binding" evidence="2">
    <location>
        <begin position="828"/>
        <end position="911"/>
    </location>
</feature>
<dbReference type="Proteomes" id="UP000436088">
    <property type="component" value="Unassembled WGS sequence"/>
</dbReference>
<dbReference type="Gene3D" id="1.10.630.10">
    <property type="entry name" value="Cytochrome P450"/>
    <property type="match status" value="1"/>
</dbReference>
<name>A0A6A3AVV5_HIBSY</name>
<dbReference type="EMBL" id="VEPZ02000955">
    <property type="protein sequence ID" value="KAE8707928.1"/>
    <property type="molecule type" value="Genomic_DNA"/>
</dbReference>
<dbReference type="SUPFAM" id="SSF56219">
    <property type="entry name" value="DNase I-like"/>
    <property type="match status" value="1"/>
</dbReference>
<accession>A0A6A3AVV5</accession>
<gene>
    <name evidence="3" type="ORF">F3Y22_tig00110369pilonHSYRG00036</name>
</gene>
<comment type="caution">
    <text evidence="3">The sequence shown here is derived from an EMBL/GenBank/DDBJ whole genome shotgun (WGS) entry which is preliminary data.</text>
</comment>
<protein>
    <recommendedName>
        <fullName evidence="2">Reverse transcriptase zinc-binding domain-containing protein</fullName>
    </recommendedName>
</protein>
<proteinExistence type="predicted"/>
<keyword evidence="1" id="KW-1133">Transmembrane helix</keyword>
<evidence type="ECO:0000256" key="1">
    <source>
        <dbReference type="SAM" id="Phobius"/>
    </source>
</evidence>
<dbReference type="PANTHER" id="PTHR33116:SF78">
    <property type="entry name" value="OS12G0587133 PROTEIN"/>
    <property type="match status" value="1"/>
</dbReference>
<dbReference type="GO" id="GO:0020037">
    <property type="term" value="F:heme binding"/>
    <property type="evidence" value="ECO:0007669"/>
    <property type="project" value="InterPro"/>
</dbReference>
<dbReference type="GO" id="GO:0016705">
    <property type="term" value="F:oxidoreductase activity, acting on paired donors, with incorporation or reduction of molecular oxygen"/>
    <property type="evidence" value="ECO:0007669"/>
    <property type="project" value="InterPro"/>
</dbReference>
<keyword evidence="1" id="KW-0472">Membrane</keyword>
<keyword evidence="1" id="KW-0812">Transmembrane</keyword>